<accession>A0A5M4FAP4</accession>
<keyword evidence="2" id="KW-0472">Membrane</keyword>
<dbReference type="AlphaFoldDB" id="A0A5M4FAP4"/>
<feature type="transmembrane region" description="Helical" evidence="2">
    <location>
        <begin position="267"/>
        <end position="288"/>
    </location>
</feature>
<feature type="region of interest" description="Disordered" evidence="1">
    <location>
        <begin position="151"/>
        <end position="199"/>
    </location>
</feature>
<feature type="compositionally biased region" description="Low complexity" evidence="1">
    <location>
        <begin position="170"/>
        <end position="183"/>
    </location>
</feature>
<evidence type="ECO:0000256" key="2">
    <source>
        <dbReference type="SAM" id="Phobius"/>
    </source>
</evidence>
<keyword evidence="4" id="KW-1185">Reference proteome</keyword>
<keyword evidence="2" id="KW-1133">Transmembrane helix</keyword>
<reference evidence="3" key="1">
    <citation type="submission" date="2019-09" db="EMBL/GenBank/DDBJ databases">
        <authorList>
            <person name="Li J."/>
        </authorList>
    </citation>
    <scope>NUCLEOTIDE SEQUENCE [LARGE SCALE GENOMIC DNA]</scope>
    <source>
        <strain evidence="3">JCM 14732</strain>
    </source>
</reference>
<gene>
    <name evidence="3" type="ORF">ESP70_014825</name>
</gene>
<evidence type="ECO:0000256" key="1">
    <source>
        <dbReference type="SAM" id="MobiDB-lite"/>
    </source>
</evidence>
<protein>
    <submittedName>
        <fullName evidence="3">Uncharacterized protein</fullName>
    </submittedName>
</protein>
<feature type="compositionally biased region" description="Pro residues" evidence="1">
    <location>
        <begin position="157"/>
        <end position="169"/>
    </location>
</feature>
<dbReference type="Proteomes" id="UP000380867">
    <property type="component" value="Unassembled WGS sequence"/>
</dbReference>
<feature type="transmembrane region" description="Helical" evidence="2">
    <location>
        <begin position="209"/>
        <end position="235"/>
    </location>
</feature>
<comment type="caution">
    <text evidence="3">The sequence shown here is derived from an EMBL/GenBank/DDBJ whole genome shotgun (WGS) entry which is preliminary data.</text>
</comment>
<feature type="transmembrane region" description="Helical" evidence="2">
    <location>
        <begin position="12"/>
        <end position="34"/>
    </location>
</feature>
<proteinExistence type="predicted"/>
<dbReference type="RefSeq" id="WP_149690093.1">
    <property type="nucleotide sequence ID" value="NZ_SDPQ02000003.1"/>
</dbReference>
<keyword evidence="2" id="KW-0812">Transmembrane</keyword>
<organism evidence="3 4">
    <name type="scientific">Aeromicrobium ginsengisoli</name>
    <dbReference type="NCBI Taxonomy" id="363867"/>
    <lineage>
        <taxon>Bacteria</taxon>
        <taxon>Bacillati</taxon>
        <taxon>Actinomycetota</taxon>
        <taxon>Actinomycetes</taxon>
        <taxon>Propionibacteriales</taxon>
        <taxon>Nocardioidaceae</taxon>
        <taxon>Aeromicrobium</taxon>
    </lineage>
</organism>
<feature type="transmembrane region" description="Helical" evidence="2">
    <location>
        <begin position="93"/>
        <end position="110"/>
    </location>
</feature>
<name>A0A5M4FAP4_9ACTN</name>
<dbReference type="EMBL" id="SDPQ02000003">
    <property type="protein sequence ID" value="KAA1395428.1"/>
    <property type="molecule type" value="Genomic_DNA"/>
</dbReference>
<sequence length="294" mass="32361">MTEDRPARPHRLVSTCLYLGAIGVFQVVQALLVLTDWYSTEGQERVARFTDPLVKDGVDRGDAELIFRIFLGVFAFLGAVVLVFAIYTAMGHAVSRIMLTIVTPILAVVGMLQDSIASVVVSLLALFCVFQLWHPDVRRWFDLLSGKEPAPARSTEWPPPLPPTPPAGPPAAQDPGAPQQWPAQQPPQWAPHPQAYASRPPAPTDPIKVLSIIALIISSIVAAGCAFFLVMYGVAREELVQQQLDSGMNWMNLSEAEVRDSYHDLAVLSWVVLPLCLVAILVSTVLLVRRRRRD</sequence>
<evidence type="ECO:0000313" key="3">
    <source>
        <dbReference type="EMBL" id="KAA1395428.1"/>
    </source>
</evidence>
<evidence type="ECO:0000313" key="4">
    <source>
        <dbReference type="Proteomes" id="UP000380867"/>
    </source>
</evidence>
<feature type="transmembrane region" description="Helical" evidence="2">
    <location>
        <begin position="65"/>
        <end position="86"/>
    </location>
</feature>
<dbReference type="OrthoDB" id="3743401at2"/>
<feature type="transmembrane region" description="Helical" evidence="2">
    <location>
        <begin position="116"/>
        <end position="133"/>
    </location>
</feature>